<evidence type="ECO:0000256" key="7">
    <source>
        <dbReference type="RuleBase" id="RU363032"/>
    </source>
</evidence>
<evidence type="ECO:0000256" key="1">
    <source>
        <dbReference type="ARBA" id="ARBA00004651"/>
    </source>
</evidence>
<keyword evidence="5 7" id="KW-1133">Transmembrane helix</keyword>
<evidence type="ECO:0000256" key="2">
    <source>
        <dbReference type="ARBA" id="ARBA00022448"/>
    </source>
</evidence>
<name>A0A174DQ91_9FIRM</name>
<dbReference type="PROSITE" id="PS50928">
    <property type="entry name" value="ABC_TM1"/>
    <property type="match status" value="1"/>
</dbReference>
<gene>
    <name evidence="9" type="primary">ugpA_33</name>
    <name evidence="9" type="ORF">ERS852407_02324</name>
</gene>
<dbReference type="AlphaFoldDB" id="A0A174DQ91"/>
<evidence type="ECO:0000256" key="5">
    <source>
        <dbReference type="ARBA" id="ARBA00022989"/>
    </source>
</evidence>
<evidence type="ECO:0000256" key="3">
    <source>
        <dbReference type="ARBA" id="ARBA00022475"/>
    </source>
</evidence>
<dbReference type="CDD" id="cd06261">
    <property type="entry name" value="TM_PBP2"/>
    <property type="match status" value="1"/>
</dbReference>
<evidence type="ECO:0000259" key="8">
    <source>
        <dbReference type="PROSITE" id="PS50928"/>
    </source>
</evidence>
<feature type="transmembrane region" description="Helical" evidence="7">
    <location>
        <begin position="104"/>
        <end position="124"/>
    </location>
</feature>
<dbReference type="EMBL" id="CYZE01000005">
    <property type="protein sequence ID" value="CUO27751.1"/>
    <property type="molecule type" value="Genomic_DNA"/>
</dbReference>
<dbReference type="PANTHER" id="PTHR30193:SF37">
    <property type="entry name" value="INNER MEMBRANE ABC TRANSPORTER PERMEASE PROTEIN YCJO"/>
    <property type="match status" value="1"/>
</dbReference>
<organism evidence="9 10">
    <name type="scientific">Hungatella hathewayi</name>
    <dbReference type="NCBI Taxonomy" id="154046"/>
    <lineage>
        <taxon>Bacteria</taxon>
        <taxon>Bacillati</taxon>
        <taxon>Bacillota</taxon>
        <taxon>Clostridia</taxon>
        <taxon>Lachnospirales</taxon>
        <taxon>Lachnospiraceae</taxon>
        <taxon>Hungatella</taxon>
    </lineage>
</organism>
<feature type="domain" description="ABC transmembrane type-1" evidence="8">
    <location>
        <begin position="67"/>
        <end position="280"/>
    </location>
</feature>
<evidence type="ECO:0000256" key="4">
    <source>
        <dbReference type="ARBA" id="ARBA00022692"/>
    </source>
</evidence>
<dbReference type="GO" id="GO:0055085">
    <property type="term" value="P:transmembrane transport"/>
    <property type="evidence" value="ECO:0007669"/>
    <property type="project" value="InterPro"/>
</dbReference>
<evidence type="ECO:0000313" key="9">
    <source>
        <dbReference type="EMBL" id="CUO27751.1"/>
    </source>
</evidence>
<dbReference type="Proteomes" id="UP000095651">
    <property type="component" value="Unassembled WGS sequence"/>
</dbReference>
<keyword evidence="2 7" id="KW-0813">Transport</keyword>
<evidence type="ECO:0000313" key="10">
    <source>
        <dbReference type="Proteomes" id="UP000095651"/>
    </source>
</evidence>
<comment type="subcellular location">
    <subcellularLocation>
        <location evidence="1 7">Cell membrane</location>
        <topology evidence="1 7">Multi-pass membrane protein</topology>
    </subcellularLocation>
</comment>
<feature type="transmembrane region" description="Helical" evidence="7">
    <location>
        <begin position="12"/>
        <end position="37"/>
    </location>
</feature>
<keyword evidence="3" id="KW-1003">Cell membrane</keyword>
<keyword evidence="6 7" id="KW-0472">Membrane</keyword>
<feature type="transmembrane region" description="Helical" evidence="7">
    <location>
        <begin position="259"/>
        <end position="283"/>
    </location>
</feature>
<dbReference type="RefSeq" id="WP_055655199.1">
    <property type="nucleotide sequence ID" value="NZ_CABIXC010000005.1"/>
</dbReference>
<dbReference type="PANTHER" id="PTHR30193">
    <property type="entry name" value="ABC TRANSPORTER PERMEASE PROTEIN"/>
    <property type="match status" value="1"/>
</dbReference>
<dbReference type="Gene3D" id="1.10.3720.10">
    <property type="entry name" value="MetI-like"/>
    <property type="match status" value="1"/>
</dbReference>
<accession>A0A174DQ91</accession>
<dbReference type="Pfam" id="PF00528">
    <property type="entry name" value="BPD_transp_1"/>
    <property type="match status" value="1"/>
</dbReference>
<proteinExistence type="inferred from homology"/>
<feature type="transmembrane region" description="Helical" evidence="7">
    <location>
        <begin position="153"/>
        <end position="176"/>
    </location>
</feature>
<feature type="transmembrane region" description="Helical" evidence="7">
    <location>
        <begin position="212"/>
        <end position="233"/>
    </location>
</feature>
<sequence length="292" mass="32865">MHWFSTKKTKILMIAPAVILFLLYIIIPVFMAFYYGFTNFTGIGKPEFLGLRNYITLFSDKIFYIALKNTGLVLVMSLLLIVPCSFGLSLLFARKMRGGKLVKAFCFSPNIISPILIGLIWVFILDPKIGLINAFLRYIGVSAQPEWIGGKTLTPYCVGAIFLWQTLGYNATIFLAGIKMVPQELYEASEIDGAGKVQQLIYITFPMIRQTIIIVMLLVITGCFKIFEIVYQLTGGGPNHMSDLLVTYMYYSTFTSSRYGYGMSIASVTFLISALFAVIYLYVTREQVGEEE</sequence>
<feature type="transmembrane region" description="Helical" evidence="7">
    <location>
        <begin position="71"/>
        <end position="92"/>
    </location>
</feature>
<evidence type="ECO:0000256" key="6">
    <source>
        <dbReference type="ARBA" id="ARBA00023136"/>
    </source>
</evidence>
<dbReference type="GO" id="GO:0005886">
    <property type="term" value="C:plasma membrane"/>
    <property type="evidence" value="ECO:0007669"/>
    <property type="project" value="UniProtKB-SubCell"/>
</dbReference>
<comment type="similarity">
    <text evidence="7">Belongs to the binding-protein-dependent transport system permease family.</text>
</comment>
<keyword evidence="4 7" id="KW-0812">Transmembrane</keyword>
<protein>
    <submittedName>
        <fullName evidence="9">Binding-protein-dependent transport system inner membrane component</fullName>
    </submittedName>
</protein>
<reference evidence="9 10" key="1">
    <citation type="submission" date="2015-09" db="EMBL/GenBank/DDBJ databases">
        <authorList>
            <consortium name="Pathogen Informatics"/>
        </authorList>
    </citation>
    <scope>NUCLEOTIDE SEQUENCE [LARGE SCALE GENOMIC DNA]</scope>
    <source>
        <strain evidence="9 10">2789STDY5608850</strain>
    </source>
</reference>
<dbReference type="InterPro" id="IPR051393">
    <property type="entry name" value="ABC_transporter_permease"/>
</dbReference>
<dbReference type="InterPro" id="IPR035906">
    <property type="entry name" value="MetI-like_sf"/>
</dbReference>
<dbReference type="SUPFAM" id="SSF161098">
    <property type="entry name" value="MetI-like"/>
    <property type="match status" value="1"/>
</dbReference>
<dbReference type="InterPro" id="IPR000515">
    <property type="entry name" value="MetI-like"/>
</dbReference>